<feature type="domain" description="Trichome birefringence-like C-terminal" evidence="8">
    <location>
        <begin position="89"/>
        <end position="354"/>
    </location>
</feature>
<dbReference type="InterPro" id="IPR026057">
    <property type="entry name" value="TBL_C"/>
</dbReference>
<evidence type="ECO:0000259" key="9">
    <source>
        <dbReference type="Pfam" id="PF14416"/>
    </source>
</evidence>
<keyword evidence="4" id="KW-0735">Signal-anchor</keyword>
<keyword evidence="7" id="KW-0732">Signal</keyword>
<feature type="signal peptide" evidence="7">
    <location>
        <begin position="1"/>
        <end position="22"/>
    </location>
</feature>
<accession>A0A9Q0G5Q1</accession>
<evidence type="ECO:0000256" key="2">
    <source>
        <dbReference type="ARBA" id="ARBA00007727"/>
    </source>
</evidence>
<keyword evidence="5" id="KW-1133">Transmembrane helix</keyword>
<evidence type="ECO:0000259" key="8">
    <source>
        <dbReference type="Pfam" id="PF13839"/>
    </source>
</evidence>
<evidence type="ECO:0000256" key="1">
    <source>
        <dbReference type="ARBA" id="ARBA00004167"/>
    </source>
</evidence>
<evidence type="ECO:0000313" key="10">
    <source>
        <dbReference type="EMBL" id="KAJ4843698.1"/>
    </source>
</evidence>
<evidence type="ECO:0000256" key="3">
    <source>
        <dbReference type="ARBA" id="ARBA00022692"/>
    </source>
</evidence>
<sequence length="359" mass="40751">MGAIAFGATLLLVLSLVHHIQGEKKLEAKGIEINGGCDIYQGTWVRDDSYPLYDVSQCPFIEREFDCLKNGRPDKDYLKYRWQPSWCNLPRFDGQDLLEKLRGKSIMFVGDSLSLNQWQSLTCMLHVAAPLAQYTSSRTGGLSIFNFPAYNAKVMFSRNAFLVDIVSTSKGAVLRLDSIEGGKLWTGMDVLVFNSWHWWLHTGRKQPWNYIQEGSTLYQDMDRLEAYEKGLNTWARWVDNNVDPAKTKIFFQGVSPDHMNGSDWGEPSAVNCRDQTQPVLGTMYPTGTPKAQLVVEKVLRRMSKPVHLLDVTKLSQLRKDAHPSVYGHGGHRDMDCSHWCLAGVPDTWNELLYAILVQT</sequence>
<reference evidence="10" key="1">
    <citation type="submission" date="2022-02" db="EMBL/GenBank/DDBJ databases">
        <authorList>
            <person name="Henning P.M."/>
            <person name="McCubbin A.G."/>
            <person name="Shore J.S."/>
        </authorList>
    </citation>
    <scope>NUCLEOTIDE SEQUENCE</scope>
    <source>
        <strain evidence="10">F60SS</strain>
        <tissue evidence="10">Leaves</tissue>
    </source>
</reference>
<protein>
    <recommendedName>
        <fullName evidence="12">Trichome birefringence-like N-terminal domain-containing protein</fullName>
    </recommendedName>
</protein>
<dbReference type="Pfam" id="PF13839">
    <property type="entry name" value="PC-Esterase"/>
    <property type="match status" value="1"/>
</dbReference>
<evidence type="ECO:0000256" key="6">
    <source>
        <dbReference type="ARBA" id="ARBA00023136"/>
    </source>
</evidence>
<dbReference type="AlphaFoldDB" id="A0A9Q0G5Q1"/>
<evidence type="ECO:0008006" key="12">
    <source>
        <dbReference type="Google" id="ProtNLM"/>
    </source>
</evidence>
<evidence type="ECO:0000313" key="11">
    <source>
        <dbReference type="Proteomes" id="UP001141552"/>
    </source>
</evidence>
<dbReference type="EMBL" id="JAKUCV010002175">
    <property type="protein sequence ID" value="KAJ4843698.1"/>
    <property type="molecule type" value="Genomic_DNA"/>
</dbReference>
<dbReference type="Pfam" id="PF14416">
    <property type="entry name" value="PMR5N"/>
    <property type="match status" value="1"/>
</dbReference>
<evidence type="ECO:0000256" key="4">
    <source>
        <dbReference type="ARBA" id="ARBA00022968"/>
    </source>
</evidence>
<dbReference type="InterPro" id="IPR029962">
    <property type="entry name" value="TBL"/>
</dbReference>
<gene>
    <name evidence="10" type="ORF">Tsubulata_047123</name>
</gene>
<comment type="similarity">
    <text evidence="2">Belongs to the PC-esterase family. TBL subfamily.</text>
</comment>
<feature type="chain" id="PRO_5040213974" description="Trichome birefringence-like N-terminal domain-containing protein" evidence="7">
    <location>
        <begin position="23"/>
        <end position="359"/>
    </location>
</feature>
<dbReference type="OrthoDB" id="630188at2759"/>
<dbReference type="InterPro" id="IPR025846">
    <property type="entry name" value="TBL_N"/>
</dbReference>
<proteinExistence type="inferred from homology"/>
<dbReference type="GO" id="GO:0016020">
    <property type="term" value="C:membrane"/>
    <property type="evidence" value="ECO:0007669"/>
    <property type="project" value="UniProtKB-SubCell"/>
</dbReference>
<comment type="subcellular location">
    <subcellularLocation>
        <location evidence="1">Membrane</location>
        <topology evidence="1">Single-pass membrane protein</topology>
    </subcellularLocation>
</comment>
<keyword evidence="11" id="KW-1185">Reference proteome</keyword>
<reference evidence="10" key="2">
    <citation type="journal article" date="2023" name="Plants (Basel)">
        <title>Annotation of the Turnera subulata (Passifloraceae) Draft Genome Reveals the S-Locus Evolved after the Divergence of Turneroideae from Passifloroideae in a Stepwise Manner.</title>
        <authorList>
            <person name="Henning P.M."/>
            <person name="Roalson E.H."/>
            <person name="Mir W."/>
            <person name="McCubbin A.G."/>
            <person name="Shore J.S."/>
        </authorList>
    </citation>
    <scope>NUCLEOTIDE SEQUENCE</scope>
    <source>
        <strain evidence="10">F60SS</strain>
    </source>
</reference>
<evidence type="ECO:0000256" key="7">
    <source>
        <dbReference type="SAM" id="SignalP"/>
    </source>
</evidence>
<dbReference type="PANTHER" id="PTHR32285:SF149">
    <property type="entry name" value="TRICHOME BIREFRINGENCE-LIKE N-TERMINAL DOMAIN-CONTAINING PROTEIN"/>
    <property type="match status" value="1"/>
</dbReference>
<dbReference type="Proteomes" id="UP001141552">
    <property type="component" value="Unassembled WGS sequence"/>
</dbReference>
<dbReference type="GO" id="GO:0016413">
    <property type="term" value="F:O-acetyltransferase activity"/>
    <property type="evidence" value="ECO:0007669"/>
    <property type="project" value="InterPro"/>
</dbReference>
<organism evidence="10 11">
    <name type="scientific">Turnera subulata</name>
    <dbReference type="NCBI Taxonomy" id="218843"/>
    <lineage>
        <taxon>Eukaryota</taxon>
        <taxon>Viridiplantae</taxon>
        <taxon>Streptophyta</taxon>
        <taxon>Embryophyta</taxon>
        <taxon>Tracheophyta</taxon>
        <taxon>Spermatophyta</taxon>
        <taxon>Magnoliopsida</taxon>
        <taxon>eudicotyledons</taxon>
        <taxon>Gunneridae</taxon>
        <taxon>Pentapetalae</taxon>
        <taxon>rosids</taxon>
        <taxon>fabids</taxon>
        <taxon>Malpighiales</taxon>
        <taxon>Passifloraceae</taxon>
        <taxon>Turnera</taxon>
    </lineage>
</organism>
<dbReference type="GO" id="GO:0005794">
    <property type="term" value="C:Golgi apparatus"/>
    <property type="evidence" value="ECO:0007669"/>
    <property type="project" value="TreeGrafter"/>
</dbReference>
<feature type="domain" description="Trichome birefringence-like N-terminal" evidence="9">
    <location>
        <begin position="36"/>
        <end position="88"/>
    </location>
</feature>
<comment type="caution">
    <text evidence="10">The sequence shown here is derived from an EMBL/GenBank/DDBJ whole genome shotgun (WGS) entry which is preliminary data.</text>
</comment>
<name>A0A9Q0G5Q1_9ROSI</name>
<keyword evidence="6" id="KW-0472">Membrane</keyword>
<dbReference type="PANTHER" id="PTHR32285">
    <property type="entry name" value="PROTEIN TRICHOME BIREFRINGENCE-LIKE 9-RELATED"/>
    <property type="match status" value="1"/>
</dbReference>
<keyword evidence="3" id="KW-0812">Transmembrane</keyword>
<evidence type="ECO:0000256" key="5">
    <source>
        <dbReference type="ARBA" id="ARBA00022989"/>
    </source>
</evidence>